<evidence type="ECO:0000313" key="7">
    <source>
        <dbReference type="EMBL" id="EFJ48895.1"/>
    </source>
</evidence>
<keyword evidence="4" id="KW-0238">DNA-binding</keyword>
<dbReference type="InterPro" id="IPR057444">
    <property type="entry name" value="Znf-CCCH_AtC3H23-like"/>
</dbReference>
<dbReference type="OrthoDB" id="410307at2759"/>
<evidence type="ECO:0000313" key="8">
    <source>
        <dbReference type="Proteomes" id="UP000001058"/>
    </source>
</evidence>
<evidence type="ECO:0000259" key="6">
    <source>
        <dbReference type="PROSITE" id="PS50103"/>
    </source>
</evidence>
<dbReference type="PANTHER" id="PTHR14493:SF50">
    <property type="entry name" value="RING FINGER PROTEIN UNKEMPT"/>
    <property type="match status" value="1"/>
</dbReference>
<proteinExistence type="predicted"/>
<dbReference type="Proteomes" id="UP000001058">
    <property type="component" value="Unassembled WGS sequence"/>
</dbReference>
<dbReference type="RefSeq" id="XP_002950227.1">
    <property type="nucleotide sequence ID" value="XM_002950181.1"/>
</dbReference>
<keyword evidence="1 5" id="KW-0479">Metal-binding</keyword>
<dbReference type="eggNOG" id="KOG1595">
    <property type="taxonomic scope" value="Eukaryota"/>
</dbReference>
<evidence type="ECO:0000256" key="1">
    <source>
        <dbReference type="ARBA" id="ARBA00022723"/>
    </source>
</evidence>
<keyword evidence="2 5" id="KW-0863">Zinc-finger</keyword>
<feature type="domain" description="C3H1-type" evidence="6">
    <location>
        <begin position="53"/>
        <end position="81"/>
    </location>
</feature>
<evidence type="ECO:0000256" key="4">
    <source>
        <dbReference type="ARBA" id="ARBA00023125"/>
    </source>
</evidence>
<dbReference type="SUPFAM" id="SSF90229">
    <property type="entry name" value="CCCH zinc finger"/>
    <property type="match status" value="1"/>
</dbReference>
<dbReference type="KEGG" id="vcn:VOLCADRAFT_60093"/>
<evidence type="ECO:0000256" key="2">
    <source>
        <dbReference type="ARBA" id="ARBA00022771"/>
    </source>
</evidence>
<dbReference type="GO" id="GO:0008270">
    <property type="term" value="F:zinc ion binding"/>
    <property type="evidence" value="ECO:0007669"/>
    <property type="project" value="UniProtKB-KW"/>
</dbReference>
<dbReference type="AlphaFoldDB" id="D8TUX6"/>
<name>D8TUX6_VOLCA</name>
<dbReference type="InterPro" id="IPR036855">
    <property type="entry name" value="Znf_CCCH_sf"/>
</dbReference>
<sequence length="119" mass="14011">MLQALRSASLPDEFWMYSYKILPCPHGYRHSWTHCPFSHTGETARRRCPRTFSYLPDPCINARAKRQCPNGDACPYAHNTFEQWLHPARYRTRLCYLGANCRRPTCFFAHSVEELRSVE</sequence>
<dbReference type="EMBL" id="GL378338">
    <property type="protein sequence ID" value="EFJ48895.1"/>
    <property type="molecule type" value="Genomic_DNA"/>
</dbReference>
<feature type="non-terminal residue" evidence="7">
    <location>
        <position position="119"/>
    </location>
</feature>
<evidence type="ECO:0000256" key="3">
    <source>
        <dbReference type="ARBA" id="ARBA00022833"/>
    </source>
</evidence>
<feature type="zinc finger region" description="C3H1-type" evidence="5">
    <location>
        <begin position="53"/>
        <end position="81"/>
    </location>
</feature>
<protein>
    <recommendedName>
        <fullName evidence="6">C3H1-type domain-containing protein</fullName>
    </recommendedName>
</protein>
<gene>
    <name evidence="7" type="ORF">VOLCADRAFT_60093</name>
</gene>
<dbReference type="PANTHER" id="PTHR14493">
    <property type="entry name" value="UNKEMPT FAMILY MEMBER"/>
    <property type="match status" value="1"/>
</dbReference>
<dbReference type="SMART" id="SM00356">
    <property type="entry name" value="ZnF_C3H1"/>
    <property type="match status" value="2"/>
</dbReference>
<dbReference type="Gene3D" id="3.30.1370.210">
    <property type="match status" value="1"/>
</dbReference>
<dbReference type="GeneID" id="9619517"/>
<evidence type="ECO:0000256" key="5">
    <source>
        <dbReference type="PROSITE-ProRule" id="PRU00723"/>
    </source>
</evidence>
<organism evidence="8">
    <name type="scientific">Volvox carteri f. nagariensis</name>
    <dbReference type="NCBI Taxonomy" id="3068"/>
    <lineage>
        <taxon>Eukaryota</taxon>
        <taxon>Viridiplantae</taxon>
        <taxon>Chlorophyta</taxon>
        <taxon>core chlorophytes</taxon>
        <taxon>Chlorophyceae</taxon>
        <taxon>CS clade</taxon>
        <taxon>Chlamydomonadales</taxon>
        <taxon>Volvocaceae</taxon>
        <taxon>Volvox</taxon>
    </lineage>
</organism>
<dbReference type="InterPro" id="IPR045234">
    <property type="entry name" value="Unkempt-like"/>
</dbReference>
<keyword evidence="3 5" id="KW-0862">Zinc</keyword>
<dbReference type="InterPro" id="IPR000571">
    <property type="entry name" value="Znf_CCCH"/>
</dbReference>
<dbReference type="Pfam" id="PF25512">
    <property type="entry name" value="zf-CCCH_AtC3H23"/>
    <property type="match status" value="1"/>
</dbReference>
<dbReference type="GO" id="GO:0003677">
    <property type="term" value="F:DNA binding"/>
    <property type="evidence" value="ECO:0007669"/>
    <property type="project" value="UniProtKB-KW"/>
</dbReference>
<dbReference type="InParanoid" id="D8TUX6"/>
<reference evidence="7 8" key="1">
    <citation type="journal article" date="2010" name="Science">
        <title>Genomic analysis of organismal complexity in the multicellular green alga Volvox carteri.</title>
        <authorList>
            <person name="Prochnik S.E."/>
            <person name="Umen J."/>
            <person name="Nedelcu A.M."/>
            <person name="Hallmann A."/>
            <person name="Miller S.M."/>
            <person name="Nishii I."/>
            <person name="Ferris P."/>
            <person name="Kuo A."/>
            <person name="Mitros T."/>
            <person name="Fritz-Laylin L.K."/>
            <person name="Hellsten U."/>
            <person name="Chapman J."/>
            <person name="Simakov O."/>
            <person name="Rensing S.A."/>
            <person name="Terry A."/>
            <person name="Pangilinan J."/>
            <person name="Kapitonov V."/>
            <person name="Jurka J."/>
            <person name="Salamov A."/>
            <person name="Shapiro H."/>
            <person name="Schmutz J."/>
            <person name="Grimwood J."/>
            <person name="Lindquist E."/>
            <person name="Lucas S."/>
            <person name="Grigoriev I.V."/>
            <person name="Schmitt R."/>
            <person name="Kirk D."/>
            <person name="Rokhsar D.S."/>
        </authorList>
    </citation>
    <scope>NUCLEOTIDE SEQUENCE [LARGE SCALE GENOMIC DNA]</scope>
    <source>
        <strain evidence="8">f. Nagariensis / Eve</strain>
    </source>
</reference>
<keyword evidence="8" id="KW-1185">Reference proteome</keyword>
<accession>D8TUX6</accession>
<dbReference type="PROSITE" id="PS50103">
    <property type="entry name" value="ZF_C3H1"/>
    <property type="match status" value="1"/>
</dbReference>